<protein>
    <recommendedName>
        <fullName evidence="7">DUF3817 domain-containing protein</fullName>
    </recommendedName>
</protein>
<evidence type="ECO:0000256" key="3">
    <source>
        <dbReference type="ARBA" id="ARBA00022692"/>
    </source>
</evidence>
<evidence type="ECO:0000256" key="1">
    <source>
        <dbReference type="ARBA" id="ARBA00004651"/>
    </source>
</evidence>
<evidence type="ECO:0000313" key="9">
    <source>
        <dbReference type="Proteomes" id="UP000427071"/>
    </source>
</evidence>
<organism evidence="8 9">
    <name type="scientific">Corynebacterium kalinowskii</name>
    <dbReference type="NCBI Taxonomy" id="2675216"/>
    <lineage>
        <taxon>Bacteria</taxon>
        <taxon>Bacillati</taxon>
        <taxon>Actinomycetota</taxon>
        <taxon>Actinomycetes</taxon>
        <taxon>Mycobacteriales</taxon>
        <taxon>Corynebacteriaceae</taxon>
        <taxon>Corynebacterium</taxon>
    </lineage>
</organism>
<gene>
    <name evidence="8" type="ORF">CKALI_06400</name>
</gene>
<accession>A0A6B8VGL4</accession>
<evidence type="ECO:0000259" key="7">
    <source>
        <dbReference type="Pfam" id="PF12823"/>
    </source>
</evidence>
<evidence type="ECO:0000313" key="8">
    <source>
        <dbReference type="EMBL" id="QGU02149.1"/>
    </source>
</evidence>
<keyword evidence="3 6" id="KW-0812">Transmembrane</keyword>
<proteinExistence type="predicted"/>
<dbReference type="PANTHER" id="PTHR40077:SF1">
    <property type="entry name" value="MEMBRANE PROTEIN"/>
    <property type="match status" value="1"/>
</dbReference>
<comment type="subcellular location">
    <subcellularLocation>
        <location evidence="1">Cell membrane</location>
        <topology evidence="1">Multi-pass membrane protein</topology>
    </subcellularLocation>
</comment>
<name>A0A6B8VGL4_9CORY</name>
<feature type="domain" description="DUF3817" evidence="7">
    <location>
        <begin position="5"/>
        <end position="90"/>
    </location>
</feature>
<keyword evidence="4 6" id="KW-1133">Transmembrane helix</keyword>
<sequence length="153" mass="16823">MTPRRLYSTIATAEMITWALLILGTILKYSSVTPLGVRIAGPIHGFTFLTYGAITILLWINNRWSLPRFVAGLISTVIPFATLPFERNTEKAGLLDGPWRFANSSEQPHGFLEHCLALVVRRPLLAAIIILVAVSIVFAILLSLGSPLEALKK</sequence>
<evidence type="ECO:0000256" key="6">
    <source>
        <dbReference type="SAM" id="Phobius"/>
    </source>
</evidence>
<evidence type="ECO:0000256" key="5">
    <source>
        <dbReference type="ARBA" id="ARBA00023136"/>
    </source>
</evidence>
<feature type="transmembrane region" description="Helical" evidence="6">
    <location>
        <begin position="6"/>
        <end position="27"/>
    </location>
</feature>
<keyword evidence="2" id="KW-1003">Cell membrane</keyword>
<dbReference type="NCBIfam" id="TIGR03954">
    <property type="entry name" value="integ_memb_HG"/>
    <property type="match status" value="1"/>
</dbReference>
<feature type="transmembrane region" description="Helical" evidence="6">
    <location>
        <begin position="39"/>
        <end position="60"/>
    </location>
</feature>
<reference evidence="9" key="1">
    <citation type="submission" date="2019-11" db="EMBL/GenBank/DDBJ databases">
        <title>Complete genome sequence of Corynebacterium kalinowskii 1959, a novel Corynebacterium species isolated from soil of a small paddock in Vilsendorf, Germany.</title>
        <authorList>
            <person name="Schaffert L."/>
            <person name="Ruwe M."/>
            <person name="Milse J."/>
            <person name="Hanuschka K."/>
            <person name="Ortseifen V."/>
            <person name="Droste J."/>
            <person name="Brandt D."/>
            <person name="Schlueter L."/>
            <person name="Kutter Y."/>
            <person name="Vinke S."/>
            <person name="Viehoefer P."/>
            <person name="Jacob L."/>
            <person name="Luebke N.-C."/>
            <person name="Schulte-Berndt E."/>
            <person name="Hain C."/>
            <person name="Linder M."/>
            <person name="Schmidt P."/>
            <person name="Wollenschlaeger L."/>
            <person name="Luttermann T."/>
            <person name="Thieme E."/>
            <person name="Hassa J."/>
            <person name="Haak M."/>
            <person name="Wittchen M."/>
            <person name="Mentz A."/>
            <person name="Persicke M."/>
            <person name="Busche T."/>
            <person name="Ruckert C."/>
        </authorList>
    </citation>
    <scope>NUCLEOTIDE SEQUENCE [LARGE SCALE GENOMIC DNA]</scope>
    <source>
        <strain evidence="9">1959</strain>
    </source>
</reference>
<dbReference type="InterPro" id="IPR023845">
    <property type="entry name" value="DUF3817_TM"/>
</dbReference>
<keyword evidence="9" id="KW-1185">Reference proteome</keyword>
<evidence type="ECO:0000256" key="2">
    <source>
        <dbReference type="ARBA" id="ARBA00022475"/>
    </source>
</evidence>
<evidence type="ECO:0000256" key="4">
    <source>
        <dbReference type="ARBA" id="ARBA00022989"/>
    </source>
</evidence>
<dbReference type="EMBL" id="CP046452">
    <property type="protein sequence ID" value="QGU02149.1"/>
    <property type="molecule type" value="Genomic_DNA"/>
</dbReference>
<dbReference type="RefSeq" id="WP_156192500.1">
    <property type="nucleotide sequence ID" value="NZ_CP046452.1"/>
</dbReference>
<dbReference type="Proteomes" id="UP000427071">
    <property type="component" value="Chromosome"/>
</dbReference>
<dbReference type="Pfam" id="PF12823">
    <property type="entry name" value="DUF3817"/>
    <property type="match status" value="1"/>
</dbReference>
<dbReference type="GO" id="GO:0005886">
    <property type="term" value="C:plasma membrane"/>
    <property type="evidence" value="ECO:0007669"/>
    <property type="project" value="UniProtKB-SubCell"/>
</dbReference>
<feature type="transmembrane region" description="Helical" evidence="6">
    <location>
        <begin position="124"/>
        <end position="144"/>
    </location>
</feature>
<keyword evidence="5 6" id="KW-0472">Membrane</keyword>
<dbReference type="PANTHER" id="PTHR40077">
    <property type="entry name" value="MEMBRANE PROTEIN-RELATED"/>
    <property type="match status" value="1"/>
</dbReference>
<dbReference type="AlphaFoldDB" id="A0A6B8VGL4"/>
<dbReference type="KEGG" id="ckw:CKALI_06400"/>